<keyword evidence="7" id="KW-0325">Glycoprotein</keyword>
<dbReference type="Gene3D" id="2.60.40.10">
    <property type="entry name" value="Immunoglobulins"/>
    <property type="match status" value="1"/>
</dbReference>
<dbReference type="InterPro" id="IPR013106">
    <property type="entry name" value="Ig_V-set"/>
</dbReference>
<keyword evidence="2 10" id="KW-0812">Transmembrane</keyword>
<sequence length="208" mass="23340">MKTPTAAEASVRRCQTLIYLHLLVCARCEGLFEVWVQQWVSAATGETAILPCNYTCNQNSEHFEFHWLRMLNGSKEKVFSKNSKGEVTFLERAHWLGTTDLCNASITIRDVQPSDSGIYLCQVLLLPSFNEGQTSLILEVVAATDEGRESVPQLPYIYISIALVAFLCCLLCGAIGYYVCKKSKSEFTQQETTQRSPEQEVPLNDIQT</sequence>
<dbReference type="InterPro" id="IPR000920">
    <property type="entry name" value="Myelin_P0-rel"/>
</dbReference>
<comment type="subcellular location">
    <subcellularLocation>
        <location evidence="1">Membrane</location>
        <topology evidence="1">Single-pass type I membrane protein</topology>
    </subcellularLocation>
</comment>
<keyword evidence="8" id="KW-0393">Immunoglobulin domain</keyword>
<dbReference type="Proteomes" id="UP001318040">
    <property type="component" value="Chromosome 80"/>
</dbReference>
<dbReference type="PROSITE" id="PS50835">
    <property type="entry name" value="IG_LIKE"/>
    <property type="match status" value="1"/>
</dbReference>
<keyword evidence="5 10" id="KW-0472">Membrane</keyword>
<evidence type="ECO:0000256" key="5">
    <source>
        <dbReference type="ARBA" id="ARBA00023136"/>
    </source>
</evidence>
<evidence type="ECO:0000256" key="6">
    <source>
        <dbReference type="ARBA" id="ARBA00023157"/>
    </source>
</evidence>
<keyword evidence="3" id="KW-0732">Signal</keyword>
<dbReference type="InterPro" id="IPR013783">
    <property type="entry name" value="Ig-like_fold"/>
</dbReference>
<evidence type="ECO:0000256" key="8">
    <source>
        <dbReference type="ARBA" id="ARBA00023319"/>
    </source>
</evidence>
<keyword evidence="6" id="KW-1015">Disulfide bond</keyword>
<dbReference type="InterPro" id="IPR036179">
    <property type="entry name" value="Ig-like_dom_sf"/>
</dbReference>
<dbReference type="RefSeq" id="XP_032837188.1">
    <property type="nucleotide sequence ID" value="XM_032981297.1"/>
</dbReference>
<dbReference type="SMART" id="SM00406">
    <property type="entry name" value="IGv"/>
    <property type="match status" value="1"/>
</dbReference>
<protein>
    <submittedName>
        <fullName evidence="13">Sodium channel subunit beta-2-like isoform X1</fullName>
    </submittedName>
</protein>
<organism evidence="12 13">
    <name type="scientific">Petromyzon marinus</name>
    <name type="common">Sea lamprey</name>
    <dbReference type="NCBI Taxonomy" id="7757"/>
    <lineage>
        <taxon>Eukaryota</taxon>
        <taxon>Metazoa</taxon>
        <taxon>Chordata</taxon>
        <taxon>Craniata</taxon>
        <taxon>Vertebrata</taxon>
        <taxon>Cyclostomata</taxon>
        <taxon>Hyperoartia</taxon>
        <taxon>Petromyzontiformes</taxon>
        <taxon>Petromyzontidae</taxon>
        <taxon>Petromyzon</taxon>
    </lineage>
</organism>
<dbReference type="SMART" id="SM00409">
    <property type="entry name" value="IG"/>
    <property type="match status" value="1"/>
</dbReference>
<dbReference type="InterPro" id="IPR003599">
    <property type="entry name" value="Ig_sub"/>
</dbReference>
<keyword evidence="12" id="KW-1185">Reference proteome</keyword>
<evidence type="ECO:0000256" key="1">
    <source>
        <dbReference type="ARBA" id="ARBA00004479"/>
    </source>
</evidence>
<name>A0AAJ7XL10_PETMA</name>
<dbReference type="AlphaFoldDB" id="A0AAJ7XL10"/>
<reference evidence="13" key="1">
    <citation type="submission" date="2025-08" db="UniProtKB">
        <authorList>
            <consortium name="RefSeq"/>
        </authorList>
    </citation>
    <scope>IDENTIFICATION</scope>
    <source>
        <tissue evidence="13">Sperm</tissue>
    </source>
</reference>
<dbReference type="SUPFAM" id="SSF48726">
    <property type="entry name" value="Immunoglobulin"/>
    <property type="match status" value="1"/>
</dbReference>
<evidence type="ECO:0000256" key="4">
    <source>
        <dbReference type="ARBA" id="ARBA00022989"/>
    </source>
</evidence>
<evidence type="ECO:0000256" key="7">
    <source>
        <dbReference type="ARBA" id="ARBA00023180"/>
    </source>
</evidence>
<evidence type="ECO:0000259" key="11">
    <source>
        <dbReference type="PROSITE" id="PS50835"/>
    </source>
</evidence>
<dbReference type="KEGG" id="pmrn:116958581"/>
<evidence type="ECO:0000256" key="9">
    <source>
        <dbReference type="SAM" id="MobiDB-lite"/>
    </source>
</evidence>
<evidence type="ECO:0000313" key="12">
    <source>
        <dbReference type="Proteomes" id="UP001318040"/>
    </source>
</evidence>
<feature type="region of interest" description="Disordered" evidence="9">
    <location>
        <begin position="189"/>
        <end position="208"/>
    </location>
</feature>
<proteinExistence type="predicted"/>
<dbReference type="InterPro" id="IPR007110">
    <property type="entry name" value="Ig-like_dom"/>
</dbReference>
<evidence type="ECO:0000256" key="2">
    <source>
        <dbReference type="ARBA" id="ARBA00022692"/>
    </source>
</evidence>
<feature type="transmembrane region" description="Helical" evidence="10">
    <location>
        <begin position="156"/>
        <end position="180"/>
    </location>
</feature>
<dbReference type="PANTHER" id="PTHR13869">
    <property type="entry name" value="MYELIN P0 RELATED"/>
    <property type="match status" value="1"/>
</dbReference>
<feature type="domain" description="Ig-like" evidence="11">
    <location>
        <begin position="4"/>
        <end position="123"/>
    </location>
</feature>
<dbReference type="GO" id="GO:0016020">
    <property type="term" value="C:membrane"/>
    <property type="evidence" value="ECO:0007669"/>
    <property type="project" value="UniProtKB-SubCell"/>
</dbReference>
<dbReference type="GeneID" id="116958581"/>
<evidence type="ECO:0000256" key="3">
    <source>
        <dbReference type="ARBA" id="ARBA00022729"/>
    </source>
</evidence>
<gene>
    <name evidence="13" type="primary">LOC116958581</name>
</gene>
<evidence type="ECO:0000256" key="10">
    <source>
        <dbReference type="SAM" id="Phobius"/>
    </source>
</evidence>
<dbReference type="PANTHER" id="PTHR13869:SF24">
    <property type="entry name" value="BASEMENT MEMBRANE-SPECIFIC HEPARAN SULFATE PROTEOGLYCAN CORE PROTEIN-LIKE"/>
    <property type="match status" value="1"/>
</dbReference>
<accession>A0AAJ7XL10</accession>
<keyword evidence="4 10" id="KW-1133">Transmembrane helix</keyword>
<evidence type="ECO:0000313" key="13">
    <source>
        <dbReference type="RefSeq" id="XP_032837188.1"/>
    </source>
</evidence>
<dbReference type="Pfam" id="PF07686">
    <property type="entry name" value="V-set"/>
    <property type="match status" value="1"/>
</dbReference>